<gene>
    <name evidence="1" type="primary">ORF219071</name>
</gene>
<evidence type="ECO:0000313" key="1">
    <source>
        <dbReference type="EMBL" id="CEK98574.1"/>
    </source>
</evidence>
<dbReference type="AlphaFoldDB" id="A0A0B7BZE2"/>
<feature type="non-terminal residue" evidence="1">
    <location>
        <position position="1"/>
    </location>
</feature>
<protein>
    <submittedName>
        <fullName evidence="1">Uncharacterized protein</fullName>
    </submittedName>
</protein>
<accession>A0A0B7BZE2</accession>
<sequence length="52" mass="6098">SMLIDELTYIPVVQFSGHSNLQNPKTLKVYATEHDIDHIIHYMQMVEEKIQV</sequence>
<proteinExistence type="predicted"/>
<name>A0A0B7BZE2_9EUPU</name>
<dbReference type="EMBL" id="HACG01051703">
    <property type="protein sequence ID" value="CEK98574.1"/>
    <property type="molecule type" value="Transcribed_RNA"/>
</dbReference>
<organism evidence="1">
    <name type="scientific">Arion vulgaris</name>
    <dbReference type="NCBI Taxonomy" id="1028688"/>
    <lineage>
        <taxon>Eukaryota</taxon>
        <taxon>Metazoa</taxon>
        <taxon>Spiralia</taxon>
        <taxon>Lophotrochozoa</taxon>
        <taxon>Mollusca</taxon>
        <taxon>Gastropoda</taxon>
        <taxon>Heterobranchia</taxon>
        <taxon>Euthyneura</taxon>
        <taxon>Panpulmonata</taxon>
        <taxon>Eupulmonata</taxon>
        <taxon>Stylommatophora</taxon>
        <taxon>Helicina</taxon>
        <taxon>Arionoidea</taxon>
        <taxon>Arionidae</taxon>
        <taxon>Arion</taxon>
    </lineage>
</organism>
<reference evidence="1" key="1">
    <citation type="submission" date="2014-12" db="EMBL/GenBank/DDBJ databases">
        <title>Insight into the proteome of Arion vulgaris.</title>
        <authorList>
            <person name="Aradska J."/>
            <person name="Bulat T."/>
            <person name="Smidak R."/>
            <person name="Sarate P."/>
            <person name="Gangsoo J."/>
            <person name="Sialana F."/>
            <person name="Bilban M."/>
            <person name="Lubec G."/>
        </authorList>
    </citation>
    <scope>NUCLEOTIDE SEQUENCE</scope>
    <source>
        <tissue evidence="1">Skin</tissue>
    </source>
</reference>